<organism evidence="2 3">
    <name type="scientific">Collimonas rhizosphaerae</name>
    <dbReference type="NCBI Taxonomy" id="3126357"/>
    <lineage>
        <taxon>Bacteria</taxon>
        <taxon>Pseudomonadati</taxon>
        <taxon>Pseudomonadota</taxon>
        <taxon>Betaproteobacteria</taxon>
        <taxon>Burkholderiales</taxon>
        <taxon>Oxalobacteraceae</taxon>
        <taxon>Collimonas</taxon>
    </lineage>
</organism>
<gene>
    <name evidence="2" type="ORF">V8G57_20825</name>
</gene>
<keyword evidence="1" id="KW-0812">Transmembrane</keyword>
<comment type="caution">
    <text evidence="2">The sequence shown here is derived from an EMBL/GenBank/DDBJ whole genome shotgun (WGS) entry which is preliminary data.</text>
</comment>
<keyword evidence="1" id="KW-0472">Membrane</keyword>
<dbReference type="InterPro" id="IPR031044">
    <property type="entry name" value="Small_Trp_rich"/>
</dbReference>
<proteinExistence type="predicted"/>
<feature type="transmembrane region" description="Helical" evidence="1">
    <location>
        <begin position="26"/>
        <end position="43"/>
    </location>
</feature>
<dbReference type="RefSeq" id="WP_092398994.1">
    <property type="nucleotide sequence ID" value="NZ_JBANDC010000018.1"/>
</dbReference>
<keyword evidence="1" id="KW-1133">Transmembrane helix</keyword>
<accession>A0ABU9Q0Q7</accession>
<evidence type="ECO:0000313" key="3">
    <source>
        <dbReference type="Proteomes" id="UP001495910"/>
    </source>
</evidence>
<protein>
    <submittedName>
        <fullName evidence="2">TIGR04438 family Trp-rich protein</fullName>
    </submittedName>
</protein>
<dbReference type="EMBL" id="JBANDC010000018">
    <property type="protein sequence ID" value="MEM4989844.1"/>
    <property type="molecule type" value="Genomic_DNA"/>
</dbReference>
<name>A0ABU9Q0Q7_9BURK</name>
<sequence>MPLIIIIVSLIALKYFEVGPFAGISWWWIAALMAVAFIWFEFLERLLGLDKRKAHEEIEKTRKDRVKKTFDPHKRR</sequence>
<dbReference type="NCBIfam" id="TIGR04438">
    <property type="entry name" value="small_Trp_rich"/>
    <property type="match status" value="1"/>
</dbReference>
<reference evidence="2 3" key="1">
    <citation type="submission" date="2024-02" db="EMBL/GenBank/DDBJ databases">
        <title>Draft genome sequence of Collimonas sp. strain H4R21, an effective mineral-weathering bacterial strain isolated from the beech rhizosphere.</title>
        <authorList>
            <person name="Morin E."/>
            <person name="Uroz S."/>
            <person name="Leveau J.H.J."/>
            <person name="Kumar R."/>
            <person name="Rey M.W."/>
            <person name="Pham J."/>
        </authorList>
    </citation>
    <scope>NUCLEOTIDE SEQUENCE [LARGE SCALE GENOMIC DNA]</scope>
    <source>
        <strain evidence="2 3">H4R21</strain>
    </source>
</reference>
<keyword evidence="3" id="KW-1185">Reference proteome</keyword>
<evidence type="ECO:0000313" key="2">
    <source>
        <dbReference type="EMBL" id="MEM4989844.1"/>
    </source>
</evidence>
<evidence type="ECO:0000256" key="1">
    <source>
        <dbReference type="SAM" id="Phobius"/>
    </source>
</evidence>
<dbReference type="Proteomes" id="UP001495910">
    <property type="component" value="Unassembled WGS sequence"/>
</dbReference>